<evidence type="ECO:0000313" key="3">
    <source>
        <dbReference type="Proteomes" id="UP001213000"/>
    </source>
</evidence>
<feature type="compositionally biased region" description="Polar residues" evidence="1">
    <location>
        <begin position="470"/>
        <end position="480"/>
    </location>
</feature>
<feature type="compositionally biased region" description="Low complexity" evidence="1">
    <location>
        <begin position="300"/>
        <end position="349"/>
    </location>
</feature>
<feature type="compositionally biased region" description="Polar residues" evidence="1">
    <location>
        <begin position="357"/>
        <end position="396"/>
    </location>
</feature>
<evidence type="ECO:0000313" key="2">
    <source>
        <dbReference type="EMBL" id="KAJ3568719.1"/>
    </source>
</evidence>
<feature type="region of interest" description="Disordered" evidence="1">
    <location>
        <begin position="1"/>
        <end position="94"/>
    </location>
</feature>
<keyword evidence="3" id="KW-1185">Reference proteome</keyword>
<feature type="compositionally biased region" description="Polar residues" evidence="1">
    <location>
        <begin position="231"/>
        <end position="252"/>
    </location>
</feature>
<feature type="compositionally biased region" description="Polar residues" evidence="1">
    <location>
        <begin position="112"/>
        <end position="151"/>
    </location>
</feature>
<sequence length="536" mass="56584">MKKHSATRVIPPPIDLSVSGSNLRRTDTPGCSDSDRNMGGQHPFSKYIIELEDGTSPGPTHTPHAVLFSPSLTPGPTQALTPGPNTPSSSISTTSFLSLDTKLVPNRRRSYSESGYSPDLHSSGQRSASSPVYNAPLSSKGTESPDKNASNGHIRPLRTSPSFHLGVGVKPKGLENIPQHQRPSTGGKRNKLWSSITHFPLSAGFSGSWDFGHHEDHHHDIATPRKKAQRPGTSPSTPSSWVSFTDNLSASSALGRVGSLKKRQRPGTASSATSSTSPSPLRSAKLEWHWQWPGKRLSRPKPASSSSISLAPVQTTTSSPSSTSPSLHSSPSPLSASSSTSSTSMAFPSPYLPPMTPQKSGSQTLRTPSSTKTTFPESGNLATPLSPKSRNRSTPNLKAPHLSALSIEDLGKINAFYAPPPPAIAVQALADSPRRRAASSGAKSKPRLSFPPEMPVPLPKGISKPLPVPNQANGLSVTARRSSKGQGIPIALPLSPVGSVGGGWDNEEEVGVIFLTVEDVVDEESGETVLRLVEVP</sequence>
<proteinExistence type="predicted"/>
<feature type="compositionally biased region" description="Basic and acidic residues" evidence="1">
    <location>
        <begin position="211"/>
        <end position="223"/>
    </location>
</feature>
<comment type="caution">
    <text evidence="2">The sequence shown here is derived from an EMBL/GenBank/DDBJ whole genome shotgun (WGS) entry which is preliminary data.</text>
</comment>
<gene>
    <name evidence="2" type="ORF">NP233_g5532</name>
</gene>
<dbReference type="AlphaFoldDB" id="A0AAD5VSN3"/>
<organism evidence="2 3">
    <name type="scientific">Leucocoprinus birnbaumii</name>
    <dbReference type="NCBI Taxonomy" id="56174"/>
    <lineage>
        <taxon>Eukaryota</taxon>
        <taxon>Fungi</taxon>
        <taxon>Dikarya</taxon>
        <taxon>Basidiomycota</taxon>
        <taxon>Agaricomycotina</taxon>
        <taxon>Agaricomycetes</taxon>
        <taxon>Agaricomycetidae</taxon>
        <taxon>Agaricales</taxon>
        <taxon>Agaricineae</taxon>
        <taxon>Agaricaceae</taxon>
        <taxon>Leucocoprinus</taxon>
    </lineage>
</organism>
<dbReference type="Proteomes" id="UP001213000">
    <property type="component" value="Unassembled WGS sequence"/>
</dbReference>
<feature type="compositionally biased region" description="Low complexity" evidence="1">
    <location>
        <begin position="266"/>
        <end position="283"/>
    </location>
</feature>
<feature type="region of interest" description="Disordered" evidence="1">
    <location>
        <begin position="108"/>
        <end position="191"/>
    </location>
</feature>
<dbReference type="EMBL" id="JANIEX010000328">
    <property type="protein sequence ID" value="KAJ3568719.1"/>
    <property type="molecule type" value="Genomic_DNA"/>
</dbReference>
<name>A0AAD5VSN3_9AGAR</name>
<reference evidence="2" key="1">
    <citation type="submission" date="2022-07" db="EMBL/GenBank/DDBJ databases">
        <title>Genome Sequence of Leucocoprinus birnbaumii.</title>
        <authorList>
            <person name="Buettner E."/>
        </authorList>
    </citation>
    <scope>NUCLEOTIDE SEQUENCE</scope>
    <source>
        <strain evidence="2">VT141</strain>
    </source>
</reference>
<protein>
    <submittedName>
        <fullName evidence="2">Uncharacterized protein</fullName>
    </submittedName>
</protein>
<feature type="region of interest" description="Disordered" evidence="1">
    <location>
        <begin position="430"/>
        <end position="480"/>
    </location>
</feature>
<feature type="region of interest" description="Disordered" evidence="1">
    <location>
        <begin position="207"/>
        <end position="397"/>
    </location>
</feature>
<feature type="compositionally biased region" description="Polar residues" evidence="1">
    <location>
        <begin position="70"/>
        <end position="80"/>
    </location>
</feature>
<feature type="compositionally biased region" description="Low complexity" evidence="1">
    <location>
        <begin position="81"/>
        <end position="94"/>
    </location>
</feature>
<accession>A0AAD5VSN3</accession>
<evidence type="ECO:0000256" key="1">
    <source>
        <dbReference type="SAM" id="MobiDB-lite"/>
    </source>
</evidence>